<organism evidence="2 3">
    <name type="scientific">Solanum commersonii</name>
    <name type="common">Commerson's wild potato</name>
    <name type="synonym">Commerson's nightshade</name>
    <dbReference type="NCBI Taxonomy" id="4109"/>
    <lineage>
        <taxon>Eukaryota</taxon>
        <taxon>Viridiplantae</taxon>
        <taxon>Streptophyta</taxon>
        <taxon>Embryophyta</taxon>
        <taxon>Tracheophyta</taxon>
        <taxon>Spermatophyta</taxon>
        <taxon>Magnoliopsida</taxon>
        <taxon>eudicotyledons</taxon>
        <taxon>Gunneridae</taxon>
        <taxon>Pentapetalae</taxon>
        <taxon>asterids</taxon>
        <taxon>lamiids</taxon>
        <taxon>Solanales</taxon>
        <taxon>Solanaceae</taxon>
        <taxon>Solanoideae</taxon>
        <taxon>Solaneae</taxon>
        <taxon>Solanum</taxon>
    </lineage>
</organism>
<evidence type="ECO:0000256" key="1">
    <source>
        <dbReference type="SAM" id="MobiDB-lite"/>
    </source>
</evidence>
<comment type="caution">
    <text evidence="2">The sequence shown here is derived from an EMBL/GenBank/DDBJ whole genome shotgun (WGS) entry which is preliminary data.</text>
</comment>
<gene>
    <name evidence="2" type="ORF">H5410_035842</name>
</gene>
<feature type="compositionally biased region" description="Basic and acidic residues" evidence="1">
    <location>
        <begin position="27"/>
        <end position="36"/>
    </location>
</feature>
<dbReference type="OrthoDB" id="1303972at2759"/>
<name>A0A9J5Y3R4_SOLCO</name>
<proteinExistence type="predicted"/>
<keyword evidence="3" id="KW-1185">Reference proteome</keyword>
<evidence type="ECO:0000313" key="3">
    <source>
        <dbReference type="Proteomes" id="UP000824120"/>
    </source>
</evidence>
<protein>
    <submittedName>
        <fullName evidence="2">Uncharacterized protein</fullName>
    </submittedName>
</protein>
<sequence>MSEDKIVLPKDLVDMSQEPNNSPIESQDIRDKKESVKESIVPVEKIVEPGSKYVEGPGYPIKMGKGGKVLTSEEQDILGSILEVPCKGVGSVEGCVPYEVYVKDTIMVEDIRSSGIPKKYLKGEHQLYFVFVNKVLLPM</sequence>
<reference evidence="2 3" key="1">
    <citation type="submission" date="2020-09" db="EMBL/GenBank/DDBJ databases">
        <title>De no assembly of potato wild relative species, Solanum commersonii.</title>
        <authorList>
            <person name="Cho K."/>
        </authorList>
    </citation>
    <scope>NUCLEOTIDE SEQUENCE [LARGE SCALE GENOMIC DNA]</scope>
    <source>
        <strain evidence="2">LZ3.2</strain>
        <tissue evidence="2">Leaf</tissue>
    </source>
</reference>
<feature type="compositionally biased region" description="Basic and acidic residues" evidence="1">
    <location>
        <begin position="1"/>
        <end position="13"/>
    </location>
</feature>
<feature type="region of interest" description="Disordered" evidence="1">
    <location>
        <begin position="1"/>
        <end position="36"/>
    </location>
</feature>
<accession>A0A9J5Y3R4</accession>
<dbReference type="AlphaFoldDB" id="A0A9J5Y3R4"/>
<dbReference type="EMBL" id="JACXVP010000007">
    <property type="protein sequence ID" value="KAG5594610.1"/>
    <property type="molecule type" value="Genomic_DNA"/>
</dbReference>
<dbReference type="Proteomes" id="UP000824120">
    <property type="component" value="Chromosome 7"/>
</dbReference>
<evidence type="ECO:0000313" key="2">
    <source>
        <dbReference type="EMBL" id="KAG5594610.1"/>
    </source>
</evidence>